<evidence type="ECO:0000313" key="1">
    <source>
        <dbReference type="EMBL" id="TDV49735.1"/>
    </source>
</evidence>
<proteinExistence type="predicted"/>
<dbReference type="Gene3D" id="3.40.50.300">
    <property type="entry name" value="P-loop containing nucleotide triphosphate hydrolases"/>
    <property type="match status" value="1"/>
</dbReference>
<dbReference type="PIRSF" id="PIRSF029407">
    <property type="entry name" value="UCP029407"/>
    <property type="match status" value="1"/>
</dbReference>
<dbReference type="InterPro" id="IPR027417">
    <property type="entry name" value="P-loop_NTPase"/>
</dbReference>
<reference evidence="1 2" key="1">
    <citation type="submission" date="2019-03" db="EMBL/GenBank/DDBJ databases">
        <title>Genomic Encyclopedia of Archaeal and Bacterial Type Strains, Phase II (KMG-II): from individual species to whole genera.</title>
        <authorList>
            <person name="Goeker M."/>
        </authorList>
    </citation>
    <scope>NUCLEOTIDE SEQUENCE [LARGE SCALE GENOMIC DNA]</scope>
    <source>
        <strain evidence="1 2">DSM 45499</strain>
    </source>
</reference>
<comment type="caution">
    <text evidence="1">The sequence shown here is derived from an EMBL/GenBank/DDBJ whole genome shotgun (WGS) entry which is preliminary data.</text>
</comment>
<dbReference type="RefSeq" id="WP_133904439.1">
    <property type="nucleotide sequence ID" value="NZ_SOCP01000007.1"/>
</dbReference>
<dbReference type="OrthoDB" id="5138950at2"/>
<evidence type="ECO:0000313" key="2">
    <source>
        <dbReference type="Proteomes" id="UP000294927"/>
    </source>
</evidence>
<protein>
    <recommendedName>
        <fullName evidence="3">Sulfotransferase family protein</fullName>
    </recommendedName>
</protein>
<dbReference type="EMBL" id="SOCP01000007">
    <property type="protein sequence ID" value="TDV49735.1"/>
    <property type="molecule type" value="Genomic_DNA"/>
</dbReference>
<dbReference type="AlphaFoldDB" id="A0A4R7VKG2"/>
<dbReference type="InterPro" id="IPR014556">
    <property type="entry name" value="UCP029407"/>
</dbReference>
<evidence type="ECO:0008006" key="3">
    <source>
        <dbReference type="Google" id="ProtNLM"/>
    </source>
</evidence>
<organism evidence="1 2">
    <name type="scientific">Actinophytocola oryzae</name>
    <dbReference type="NCBI Taxonomy" id="502181"/>
    <lineage>
        <taxon>Bacteria</taxon>
        <taxon>Bacillati</taxon>
        <taxon>Actinomycetota</taxon>
        <taxon>Actinomycetes</taxon>
        <taxon>Pseudonocardiales</taxon>
        <taxon>Pseudonocardiaceae</taxon>
    </lineage>
</organism>
<sequence>MRNLLLVLGMGRSGTSMLTGLLSLCGAALPDNLLASDANNEKGYFESLDVLTMNEFFLNCLGLDFFDTSFRLQEGELAADGAGALTKRIGKFLGRYEDRPLLVVKDPKMVPLLRYWLPAATGAGWDVKIVVTVRHPREVSASLARVQAGQADHSVSDALWIKYNLLAERDTRDFPRVVVTYDELLADWRGQLKRVTSALDVELDLGSDRDEAVDSFLDRKLRHFAADDDQVPPNPWVAAIYRQLTELSVDGALDRDRMDRLYELYVSAERMVRACVLSTSPAPRPA</sequence>
<name>A0A4R7VKG2_9PSEU</name>
<gene>
    <name evidence="1" type="ORF">CLV71_10774</name>
</gene>
<keyword evidence="2" id="KW-1185">Reference proteome</keyword>
<dbReference type="SUPFAM" id="SSF52540">
    <property type="entry name" value="P-loop containing nucleoside triphosphate hydrolases"/>
    <property type="match status" value="1"/>
</dbReference>
<dbReference type="Proteomes" id="UP000294927">
    <property type="component" value="Unassembled WGS sequence"/>
</dbReference>
<accession>A0A4R7VKG2</accession>